<evidence type="ECO:0000259" key="8">
    <source>
        <dbReference type="Pfam" id="PF01529"/>
    </source>
</evidence>
<dbReference type="EMBL" id="JNBR01000410">
    <property type="protein sequence ID" value="OQR93447.1"/>
    <property type="molecule type" value="Genomic_DNA"/>
</dbReference>
<keyword evidence="10" id="KW-1185">Reference proteome</keyword>
<comment type="caution">
    <text evidence="9">The sequence shown here is derived from an EMBL/GenBank/DDBJ whole genome shotgun (WGS) entry which is preliminary data.</text>
</comment>
<dbReference type="PANTHER" id="PTHR22883">
    <property type="entry name" value="ZINC FINGER DHHC DOMAIN CONTAINING PROTEIN"/>
    <property type="match status" value="1"/>
</dbReference>
<dbReference type="InterPro" id="IPR039859">
    <property type="entry name" value="PFA4/ZDH16/20/ERF2-like"/>
</dbReference>
<dbReference type="PROSITE" id="PS50216">
    <property type="entry name" value="DHHC"/>
    <property type="match status" value="1"/>
</dbReference>
<comment type="domain">
    <text evidence="7">The DHHC domain is required for palmitoyltransferase activity.</text>
</comment>
<comment type="catalytic activity">
    <reaction evidence="7">
        <text>L-cysteinyl-[protein] + hexadecanoyl-CoA = S-hexadecanoyl-L-cysteinyl-[protein] + CoA</text>
        <dbReference type="Rhea" id="RHEA:36683"/>
        <dbReference type="Rhea" id="RHEA-COMP:10131"/>
        <dbReference type="Rhea" id="RHEA-COMP:11032"/>
        <dbReference type="ChEBI" id="CHEBI:29950"/>
        <dbReference type="ChEBI" id="CHEBI:57287"/>
        <dbReference type="ChEBI" id="CHEBI:57379"/>
        <dbReference type="ChEBI" id="CHEBI:74151"/>
        <dbReference type="EC" id="2.3.1.225"/>
    </reaction>
</comment>
<evidence type="ECO:0000256" key="5">
    <source>
        <dbReference type="ARBA" id="ARBA00023136"/>
    </source>
</evidence>
<dbReference type="GO" id="GO:0016020">
    <property type="term" value="C:membrane"/>
    <property type="evidence" value="ECO:0007669"/>
    <property type="project" value="UniProtKB-SubCell"/>
</dbReference>
<dbReference type="InterPro" id="IPR001594">
    <property type="entry name" value="Palmitoyltrfase_DHHC"/>
</dbReference>
<keyword evidence="3 7" id="KW-0812">Transmembrane</keyword>
<keyword evidence="6 7" id="KW-0012">Acyltransferase</keyword>
<dbReference type="OrthoDB" id="9909019at2759"/>
<keyword evidence="5 7" id="KW-0472">Membrane</keyword>
<feature type="transmembrane region" description="Helical" evidence="7">
    <location>
        <begin position="217"/>
        <end position="239"/>
    </location>
</feature>
<organism evidence="9 10">
    <name type="scientific">Achlya hypogyna</name>
    <name type="common">Oomycete</name>
    <name type="synonym">Protoachlya hypogyna</name>
    <dbReference type="NCBI Taxonomy" id="1202772"/>
    <lineage>
        <taxon>Eukaryota</taxon>
        <taxon>Sar</taxon>
        <taxon>Stramenopiles</taxon>
        <taxon>Oomycota</taxon>
        <taxon>Saprolegniomycetes</taxon>
        <taxon>Saprolegniales</taxon>
        <taxon>Achlyaceae</taxon>
        <taxon>Achlya</taxon>
    </lineage>
</organism>
<dbReference type="AlphaFoldDB" id="A0A1V9Z6A1"/>
<feature type="transmembrane region" description="Helical" evidence="7">
    <location>
        <begin position="76"/>
        <end position="95"/>
    </location>
</feature>
<comment type="subcellular location">
    <subcellularLocation>
        <location evidence="1">Membrane</location>
        <topology evidence="1">Multi-pass membrane protein</topology>
    </subcellularLocation>
</comment>
<evidence type="ECO:0000256" key="2">
    <source>
        <dbReference type="ARBA" id="ARBA00022679"/>
    </source>
</evidence>
<reference evidence="9 10" key="1">
    <citation type="journal article" date="2014" name="Genome Biol. Evol.">
        <title>The secreted proteins of Achlya hypogyna and Thraustotheca clavata identify the ancestral oomycete secretome and reveal gene acquisitions by horizontal gene transfer.</title>
        <authorList>
            <person name="Misner I."/>
            <person name="Blouin N."/>
            <person name="Leonard G."/>
            <person name="Richards T.A."/>
            <person name="Lane C.E."/>
        </authorList>
    </citation>
    <scope>NUCLEOTIDE SEQUENCE [LARGE SCALE GENOMIC DNA]</scope>
    <source>
        <strain evidence="9 10">ATCC 48635</strain>
    </source>
</reference>
<dbReference type="GO" id="GO:0005783">
    <property type="term" value="C:endoplasmic reticulum"/>
    <property type="evidence" value="ECO:0007669"/>
    <property type="project" value="TreeGrafter"/>
</dbReference>
<feature type="domain" description="Palmitoyltransferase DHHC" evidence="8">
    <location>
        <begin position="123"/>
        <end position="239"/>
    </location>
</feature>
<sequence length="266" mass="29195">MEEAPTVSLTAPSAESPKARIVRRTGFQAPYSRDQYVSCAGHIFSAVALYGSLAALASQADARTLANSLATQETAIIVALGVHVLVTGLLLYAWYSCEACDPGDQETTDTPWLGFVLSGPRWEKSKYCAVCRKTIPGMDHHCTWLNTCVGKRNYAQFFTIALCGVVQFLVQCSITLLLLAAWNDWRVAYGLASPVALAVQIGLAVCAIVSVPCLIMYTTLLVFHVYLAWLGYGTYDYYLKQRDAQRAKRRSQQSATIELTHKPTPV</sequence>
<evidence type="ECO:0000256" key="7">
    <source>
        <dbReference type="RuleBase" id="RU079119"/>
    </source>
</evidence>
<evidence type="ECO:0000256" key="4">
    <source>
        <dbReference type="ARBA" id="ARBA00022989"/>
    </source>
</evidence>
<evidence type="ECO:0000256" key="3">
    <source>
        <dbReference type="ARBA" id="ARBA00022692"/>
    </source>
</evidence>
<dbReference type="GO" id="GO:0019706">
    <property type="term" value="F:protein-cysteine S-palmitoyltransferase activity"/>
    <property type="evidence" value="ECO:0007669"/>
    <property type="project" value="UniProtKB-EC"/>
</dbReference>
<evidence type="ECO:0000313" key="9">
    <source>
        <dbReference type="EMBL" id="OQR93447.1"/>
    </source>
</evidence>
<dbReference type="EC" id="2.3.1.225" evidence="7"/>
<dbReference type="PANTHER" id="PTHR22883:SF203">
    <property type="entry name" value="PALMITOYLTRANSFERASE"/>
    <property type="match status" value="1"/>
</dbReference>
<dbReference type="Proteomes" id="UP000243579">
    <property type="component" value="Unassembled WGS sequence"/>
</dbReference>
<protein>
    <recommendedName>
        <fullName evidence="7">Palmitoyltransferase</fullName>
        <ecNumber evidence="7">2.3.1.225</ecNumber>
    </recommendedName>
</protein>
<comment type="similarity">
    <text evidence="7">Belongs to the DHHC palmitoyltransferase family.</text>
</comment>
<name>A0A1V9Z6A1_ACHHY</name>
<accession>A0A1V9Z6A1</accession>
<feature type="transmembrane region" description="Helical" evidence="7">
    <location>
        <begin position="35"/>
        <end position="56"/>
    </location>
</feature>
<dbReference type="GO" id="GO:0006612">
    <property type="term" value="P:protein targeting to membrane"/>
    <property type="evidence" value="ECO:0007669"/>
    <property type="project" value="TreeGrafter"/>
</dbReference>
<evidence type="ECO:0000256" key="6">
    <source>
        <dbReference type="ARBA" id="ARBA00023315"/>
    </source>
</evidence>
<keyword evidence="4 7" id="KW-1133">Transmembrane helix</keyword>
<keyword evidence="2 7" id="KW-0808">Transferase</keyword>
<evidence type="ECO:0000256" key="1">
    <source>
        <dbReference type="ARBA" id="ARBA00004141"/>
    </source>
</evidence>
<dbReference type="Pfam" id="PF01529">
    <property type="entry name" value="DHHC"/>
    <property type="match status" value="1"/>
</dbReference>
<feature type="transmembrane region" description="Helical" evidence="7">
    <location>
        <begin position="154"/>
        <end position="180"/>
    </location>
</feature>
<evidence type="ECO:0000313" key="10">
    <source>
        <dbReference type="Proteomes" id="UP000243579"/>
    </source>
</evidence>
<dbReference type="GO" id="GO:0005794">
    <property type="term" value="C:Golgi apparatus"/>
    <property type="evidence" value="ECO:0007669"/>
    <property type="project" value="TreeGrafter"/>
</dbReference>
<dbReference type="STRING" id="1202772.A0A1V9Z6A1"/>
<gene>
    <name evidence="9" type="ORF">ACHHYP_02533</name>
</gene>
<proteinExistence type="inferred from homology"/>